<evidence type="ECO:0000313" key="6">
    <source>
        <dbReference type="EMBL" id="NKX55572.1"/>
    </source>
</evidence>
<dbReference type="Proteomes" id="UP000544090">
    <property type="component" value="Unassembled WGS sequence"/>
</dbReference>
<keyword evidence="3" id="KW-0804">Transcription</keyword>
<comment type="caution">
    <text evidence="6">The sequence shown here is derived from an EMBL/GenBank/DDBJ whole genome shotgun (WGS) entry which is preliminary data.</text>
</comment>
<dbReference type="PANTHER" id="PTHR30136">
    <property type="entry name" value="HELIX-TURN-HELIX TRANSCRIPTIONAL REGULATOR, ICLR FAMILY"/>
    <property type="match status" value="1"/>
</dbReference>
<dbReference type="EMBL" id="JAAZSQ010000013">
    <property type="protein sequence ID" value="NKX55572.1"/>
    <property type="molecule type" value="Genomic_DNA"/>
</dbReference>
<dbReference type="Gene3D" id="1.10.10.10">
    <property type="entry name" value="Winged helix-like DNA-binding domain superfamily/Winged helix DNA-binding domain"/>
    <property type="match status" value="1"/>
</dbReference>
<dbReference type="InterPro" id="IPR029016">
    <property type="entry name" value="GAF-like_dom_sf"/>
</dbReference>
<dbReference type="GO" id="GO:0045892">
    <property type="term" value="P:negative regulation of DNA-templated transcription"/>
    <property type="evidence" value="ECO:0007669"/>
    <property type="project" value="TreeGrafter"/>
</dbReference>
<evidence type="ECO:0000256" key="1">
    <source>
        <dbReference type="ARBA" id="ARBA00023015"/>
    </source>
</evidence>
<dbReference type="InterPro" id="IPR005471">
    <property type="entry name" value="Tscrpt_reg_IclR_N"/>
</dbReference>
<dbReference type="AlphaFoldDB" id="A0A7X6HEA9"/>
<name>A0A7X6HEA9_9MICC</name>
<dbReference type="SUPFAM" id="SSF46785">
    <property type="entry name" value="Winged helix' DNA-binding domain"/>
    <property type="match status" value="1"/>
</dbReference>
<dbReference type="SMART" id="SM00346">
    <property type="entry name" value="HTH_ICLR"/>
    <property type="match status" value="1"/>
</dbReference>
<dbReference type="GO" id="GO:0003700">
    <property type="term" value="F:DNA-binding transcription factor activity"/>
    <property type="evidence" value="ECO:0007669"/>
    <property type="project" value="TreeGrafter"/>
</dbReference>
<keyword evidence="2" id="KW-0238">DNA-binding</keyword>
<gene>
    <name evidence="6" type="ORF">HGG74_13705</name>
</gene>
<evidence type="ECO:0000259" key="5">
    <source>
        <dbReference type="PROSITE" id="PS51078"/>
    </source>
</evidence>
<dbReference type="InterPro" id="IPR036390">
    <property type="entry name" value="WH_DNA-bd_sf"/>
</dbReference>
<dbReference type="Pfam" id="PF09339">
    <property type="entry name" value="HTH_IclR"/>
    <property type="match status" value="1"/>
</dbReference>
<evidence type="ECO:0000259" key="4">
    <source>
        <dbReference type="PROSITE" id="PS51077"/>
    </source>
</evidence>
<dbReference type="PROSITE" id="PS51078">
    <property type="entry name" value="ICLR_ED"/>
    <property type="match status" value="1"/>
</dbReference>
<dbReference type="InterPro" id="IPR014757">
    <property type="entry name" value="Tscrpt_reg_IclR_C"/>
</dbReference>
<dbReference type="InterPro" id="IPR036388">
    <property type="entry name" value="WH-like_DNA-bd_sf"/>
</dbReference>
<dbReference type="RefSeq" id="WP_205761908.1">
    <property type="nucleotide sequence ID" value="NZ_JAAZSQ010000013.1"/>
</dbReference>
<evidence type="ECO:0000256" key="2">
    <source>
        <dbReference type="ARBA" id="ARBA00023125"/>
    </source>
</evidence>
<feature type="domain" description="HTH iclR-type" evidence="4">
    <location>
        <begin position="13"/>
        <end position="73"/>
    </location>
</feature>
<dbReference type="PANTHER" id="PTHR30136:SF24">
    <property type="entry name" value="HTH-TYPE TRANSCRIPTIONAL REPRESSOR ALLR"/>
    <property type="match status" value="1"/>
</dbReference>
<evidence type="ECO:0000256" key="3">
    <source>
        <dbReference type="ARBA" id="ARBA00023163"/>
    </source>
</evidence>
<keyword evidence="1" id="KW-0805">Transcription regulation</keyword>
<keyword evidence="7" id="KW-1185">Reference proteome</keyword>
<dbReference type="Pfam" id="PF01614">
    <property type="entry name" value="IclR_C"/>
    <property type="match status" value="1"/>
</dbReference>
<protein>
    <submittedName>
        <fullName evidence="6">IclR family transcriptional regulator</fullName>
    </submittedName>
</protein>
<proteinExistence type="predicted"/>
<dbReference type="PROSITE" id="PS51077">
    <property type="entry name" value="HTH_ICLR"/>
    <property type="match status" value="1"/>
</dbReference>
<dbReference type="GO" id="GO:0003677">
    <property type="term" value="F:DNA binding"/>
    <property type="evidence" value="ECO:0007669"/>
    <property type="project" value="UniProtKB-KW"/>
</dbReference>
<reference evidence="6 7" key="1">
    <citation type="submission" date="2020-04" db="EMBL/GenBank/DDBJ databases">
        <title>Arthrobacter sp. nov.</title>
        <authorList>
            <person name="Liu S."/>
        </authorList>
    </citation>
    <scope>NUCLEOTIDE SEQUENCE [LARGE SCALE GENOMIC DNA]</scope>
    <source>
        <strain evidence="6 7">E918</strain>
    </source>
</reference>
<feature type="domain" description="IclR-ED" evidence="5">
    <location>
        <begin position="74"/>
        <end position="254"/>
    </location>
</feature>
<evidence type="ECO:0000313" key="7">
    <source>
        <dbReference type="Proteomes" id="UP000544090"/>
    </source>
</evidence>
<dbReference type="Gene3D" id="3.30.450.40">
    <property type="match status" value="1"/>
</dbReference>
<dbReference type="SUPFAM" id="SSF55781">
    <property type="entry name" value="GAF domain-like"/>
    <property type="match status" value="1"/>
</dbReference>
<dbReference type="InterPro" id="IPR050707">
    <property type="entry name" value="HTH_MetabolicPath_Reg"/>
</dbReference>
<sequence length="261" mass="28032">MLSVNPTEAKPTAGMIERVSMILDVFSPEEPVLTGGEIARRAGLSRATTARILSELAKHDFIDRVQSGYQIGIRCFELGQMAQQPKDLRRLALATMFDLRRATGLTVQLGVLEGNDVVYIEILRGQYRDLTIPSRVGGRVPSYATAGGKALLAHSPDRLVEDLLNGQLEKIGPNTVTDARELRAELDLARREGIAYEREESHAGLACAASPILRGDGTAVAAISITAPVGVVEMRLVGPAVHAATLGLNRQVAAAPHWAKL</sequence>
<organism evidence="6 7">
    <name type="scientific">Arthrobacter mobilis</name>
    <dbReference type="NCBI Taxonomy" id="2724944"/>
    <lineage>
        <taxon>Bacteria</taxon>
        <taxon>Bacillati</taxon>
        <taxon>Actinomycetota</taxon>
        <taxon>Actinomycetes</taxon>
        <taxon>Micrococcales</taxon>
        <taxon>Micrococcaceae</taxon>
        <taxon>Arthrobacter</taxon>
    </lineage>
</organism>
<accession>A0A7X6HEA9</accession>